<feature type="domain" description="Metallo-beta-lactamase" evidence="1">
    <location>
        <begin position="30"/>
        <end position="242"/>
    </location>
</feature>
<comment type="caution">
    <text evidence="2">The sequence shown here is derived from an EMBL/GenBank/DDBJ whole genome shotgun (WGS) entry which is preliminary data.</text>
</comment>
<dbReference type="InterPro" id="IPR050662">
    <property type="entry name" value="Sec-metab_biosynth-thioest"/>
</dbReference>
<proteinExistence type="predicted"/>
<dbReference type="InterPro" id="IPR036388">
    <property type="entry name" value="WH-like_DNA-bd_sf"/>
</dbReference>
<dbReference type="Pfam" id="PF00753">
    <property type="entry name" value="Lactamase_B"/>
    <property type="match status" value="1"/>
</dbReference>
<evidence type="ECO:0000259" key="1">
    <source>
        <dbReference type="SMART" id="SM00849"/>
    </source>
</evidence>
<dbReference type="Gene3D" id="1.10.10.10">
    <property type="entry name" value="Winged helix-like DNA-binding domain superfamily/Winged helix DNA-binding domain"/>
    <property type="match status" value="1"/>
</dbReference>
<dbReference type="InterPro" id="IPR036866">
    <property type="entry name" value="RibonucZ/Hydroxyglut_hydro"/>
</dbReference>
<name>A0A840ELS6_9ACTN</name>
<dbReference type="RefSeq" id="WP_183368853.1">
    <property type="nucleotide sequence ID" value="NZ_BAABHL010000022.1"/>
</dbReference>
<dbReference type="SMART" id="SM00849">
    <property type="entry name" value="Lactamase_B"/>
    <property type="match status" value="1"/>
</dbReference>
<dbReference type="InterPro" id="IPR001279">
    <property type="entry name" value="Metallo-B-lactamas"/>
</dbReference>
<dbReference type="AlphaFoldDB" id="A0A840ELS6"/>
<evidence type="ECO:0000313" key="2">
    <source>
        <dbReference type="EMBL" id="MBB4133695.1"/>
    </source>
</evidence>
<gene>
    <name evidence="2" type="ORF">BKA16_000247</name>
</gene>
<sequence length="334" mass="37167">MTRTDPIAAEQVADGLFRIPLPLPMPDLTEINSYALVDDDSLVLVDPGWRDEESEQILRTALAQIDRTPTDVSRMLITHSHWDHYTRALDWQQRYSIPVHLGREERHTIENFDLRDGSHPEQVRLLRVSGAGELADSIDSLPLEAYERDHLFGPPDHWVHDGQVLDGGAQSIVAHATPGHTRGHVVYELPGAGVMFTGDHLLPRITPSIGFERAPETSPLTSYLQSLRVSAEAPARRMLPAHGALTAMTDARARELIAHHEARLTEIRSAIAAGATTATDIAEGMRWTRRNRALHELSPVHAMTAILEVRAHLLHLVRQGRLRVTTGAVEAFRI</sequence>
<dbReference type="Proteomes" id="UP000551501">
    <property type="component" value="Unassembled WGS sequence"/>
</dbReference>
<dbReference type="GO" id="GO:0016787">
    <property type="term" value="F:hydrolase activity"/>
    <property type="evidence" value="ECO:0007669"/>
    <property type="project" value="UniProtKB-KW"/>
</dbReference>
<accession>A0A840ELS6</accession>
<dbReference type="Gene3D" id="3.60.15.10">
    <property type="entry name" value="Ribonuclease Z/Hydroxyacylglutathione hydrolase-like"/>
    <property type="match status" value="1"/>
</dbReference>
<dbReference type="PANTHER" id="PTHR23131:SF4">
    <property type="entry name" value="METALLO-BETA-LACTAMASE SUPERFAMILY POTEIN"/>
    <property type="match status" value="1"/>
</dbReference>
<dbReference type="SUPFAM" id="SSF56281">
    <property type="entry name" value="Metallo-hydrolase/oxidoreductase"/>
    <property type="match status" value="1"/>
</dbReference>
<dbReference type="PANTHER" id="PTHR23131">
    <property type="entry name" value="ENDORIBONUCLEASE LACTB2"/>
    <property type="match status" value="1"/>
</dbReference>
<protein>
    <submittedName>
        <fullName evidence="2">Glyoxylase-like metal-dependent hydrolase (Beta-lactamase superfamily II)</fullName>
    </submittedName>
</protein>
<organism evidence="2 3">
    <name type="scientific">Gordonia humi</name>
    <dbReference type="NCBI Taxonomy" id="686429"/>
    <lineage>
        <taxon>Bacteria</taxon>
        <taxon>Bacillati</taxon>
        <taxon>Actinomycetota</taxon>
        <taxon>Actinomycetes</taxon>
        <taxon>Mycobacteriales</taxon>
        <taxon>Gordoniaceae</taxon>
        <taxon>Gordonia</taxon>
    </lineage>
</organism>
<evidence type="ECO:0000313" key="3">
    <source>
        <dbReference type="Proteomes" id="UP000551501"/>
    </source>
</evidence>
<dbReference type="EMBL" id="JACIFP010000001">
    <property type="protein sequence ID" value="MBB4133695.1"/>
    <property type="molecule type" value="Genomic_DNA"/>
</dbReference>
<reference evidence="2 3" key="1">
    <citation type="submission" date="2020-08" db="EMBL/GenBank/DDBJ databases">
        <title>Sequencing the genomes of 1000 actinobacteria strains.</title>
        <authorList>
            <person name="Klenk H.-P."/>
        </authorList>
    </citation>
    <scope>NUCLEOTIDE SEQUENCE [LARGE SCALE GENOMIC DNA]</scope>
    <source>
        <strain evidence="2 3">DSM 45298</strain>
    </source>
</reference>
<keyword evidence="3" id="KW-1185">Reference proteome</keyword>
<keyword evidence="2" id="KW-0378">Hydrolase</keyword>